<sequence>MNPLPLAKASAHGTVNINQIMQLAALRIASTIETLTERGFVVIGIEFSNGSKPTIQIQTCTECARMVEAGEATYYRTGVSDNNRYRTGQFKVGDIRVLWTEQGH</sequence>
<dbReference type="RefSeq" id="WP_235996107.1">
    <property type="nucleotide sequence ID" value="NZ_CABVQC010000025.1"/>
</dbReference>
<accession>A0A6P2MTT9</accession>
<dbReference type="Proteomes" id="UP000494261">
    <property type="component" value="Unassembled WGS sequence"/>
</dbReference>
<evidence type="ECO:0000313" key="2">
    <source>
        <dbReference type="Proteomes" id="UP000494261"/>
    </source>
</evidence>
<dbReference type="EMBL" id="CABVQC010000025">
    <property type="protein sequence ID" value="VWB82640.1"/>
    <property type="molecule type" value="Genomic_DNA"/>
</dbReference>
<reference evidence="1 2" key="1">
    <citation type="submission" date="2019-09" db="EMBL/GenBank/DDBJ databases">
        <authorList>
            <person name="Depoorter E."/>
        </authorList>
    </citation>
    <scope>NUCLEOTIDE SEQUENCE [LARGE SCALE GENOMIC DNA]</scope>
    <source>
        <strain evidence="1">LMG 13014</strain>
    </source>
</reference>
<evidence type="ECO:0000313" key="1">
    <source>
        <dbReference type="EMBL" id="VWB82640.1"/>
    </source>
</evidence>
<gene>
    <name evidence="1" type="ORF">BLA13014_03807</name>
</gene>
<name>A0A6P2MTT9_9BURK</name>
<dbReference type="AlphaFoldDB" id="A0A6P2MTT9"/>
<proteinExistence type="predicted"/>
<protein>
    <submittedName>
        <fullName evidence="1">Uncharacterized protein</fullName>
    </submittedName>
</protein>
<organism evidence="1 2">
    <name type="scientific">Burkholderia aenigmatica</name>
    <dbReference type="NCBI Taxonomy" id="2015348"/>
    <lineage>
        <taxon>Bacteria</taxon>
        <taxon>Pseudomonadati</taxon>
        <taxon>Pseudomonadota</taxon>
        <taxon>Betaproteobacteria</taxon>
        <taxon>Burkholderiales</taxon>
        <taxon>Burkholderiaceae</taxon>
        <taxon>Burkholderia</taxon>
        <taxon>Burkholderia cepacia complex</taxon>
    </lineage>
</organism>